<feature type="region of interest" description="Disordered" evidence="5">
    <location>
        <begin position="989"/>
        <end position="1061"/>
    </location>
</feature>
<evidence type="ECO:0000256" key="6">
    <source>
        <dbReference type="SAM" id="Phobius"/>
    </source>
</evidence>
<feature type="region of interest" description="Disordered" evidence="5">
    <location>
        <begin position="48"/>
        <end position="80"/>
    </location>
</feature>
<keyword evidence="4 6" id="KW-0472">Membrane</keyword>
<dbReference type="PANTHER" id="PTHR39469">
    <property type="entry name" value="CHROMOSOME 1, WHOLE GENOME SHOTGUN SEQUENCE"/>
    <property type="match status" value="1"/>
</dbReference>
<reference evidence="10 11" key="1">
    <citation type="submission" date="2016-10" db="EMBL/GenBank/DDBJ databases">
        <title>Genome sequencing of Aspergillus oryzae BCC7051.</title>
        <authorList>
            <person name="Thammarongtham C."/>
            <person name="Vorapreeda T."/>
            <person name="Nookaew I."/>
            <person name="Srisuk T."/>
            <person name="Land M."/>
            <person name="Jeennor S."/>
            <person name="Laoteng K."/>
        </authorList>
    </citation>
    <scope>NUCLEOTIDE SEQUENCE [LARGE SCALE GENOMIC DNA]</scope>
    <source>
        <strain evidence="10 11">BCC7051</strain>
    </source>
</reference>
<evidence type="ECO:0000256" key="4">
    <source>
        <dbReference type="ARBA" id="ARBA00023136"/>
    </source>
</evidence>
<feature type="transmembrane region" description="Helical" evidence="6">
    <location>
        <begin position="308"/>
        <end position="326"/>
    </location>
</feature>
<evidence type="ECO:0000313" key="11">
    <source>
        <dbReference type="Proteomes" id="UP000190312"/>
    </source>
</evidence>
<feature type="region of interest" description="Disordered" evidence="5">
    <location>
        <begin position="432"/>
        <end position="471"/>
    </location>
</feature>
<dbReference type="VEuPathDB" id="FungiDB:AO090701000703"/>
<dbReference type="eggNOG" id="ENOG502RXUE">
    <property type="taxonomic scope" value="Eukaryota"/>
</dbReference>
<dbReference type="InterPro" id="IPR025256">
    <property type="entry name" value="TM7S3/TM198-like_dom"/>
</dbReference>
<feature type="compositionally biased region" description="Polar residues" evidence="5">
    <location>
        <begin position="662"/>
        <end position="681"/>
    </location>
</feature>
<feature type="region of interest" description="Disordered" evidence="5">
    <location>
        <begin position="372"/>
        <end position="394"/>
    </location>
</feature>
<accession>A0A1S9DB91</accession>
<dbReference type="GO" id="GO:0016020">
    <property type="term" value="C:membrane"/>
    <property type="evidence" value="ECO:0007669"/>
    <property type="project" value="UniProtKB-SubCell"/>
</dbReference>
<name>A0A1S9DB91_ASPOZ</name>
<feature type="compositionally biased region" description="Low complexity" evidence="5">
    <location>
        <begin position="1169"/>
        <end position="1183"/>
    </location>
</feature>
<feature type="compositionally biased region" description="Low complexity" evidence="5">
    <location>
        <begin position="549"/>
        <end position="563"/>
    </location>
</feature>
<feature type="compositionally biased region" description="Basic and acidic residues" evidence="5">
    <location>
        <begin position="588"/>
        <end position="601"/>
    </location>
</feature>
<dbReference type="InterPro" id="IPR019383">
    <property type="entry name" value="Golgin_A_7/ERF4"/>
</dbReference>
<feature type="transmembrane region" description="Helical" evidence="6">
    <location>
        <begin position="168"/>
        <end position="192"/>
    </location>
</feature>
<evidence type="ECO:0000256" key="1">
    <source>
        <dbReference type="ARBA" id="ARBA00004141"/>
    </source>
</evidence>
<feature type="compositionally biased region" description="Polar residues" evidence="5">
    <location>
        <begin position="762"/>
        <end position="773"/>
    </location>
</feature>
<dbReference type="VEuPathDB" id="FungiDB:AO090701000702"/>
<keyword evidence="3 6" id="KW-1133">Transmembrane helix</keyword>
<feature type="signal peptide" evidence="7">
    <location>
        <begin position="1"/>
        <end position="21"/>
    </location>
</feature>
<evidence type="ECO:0000313" key="10">
    <source>
        <dbReference type="EMBL" id="OOO06362.1"/>
    </source>
</evidence>
<keyword evidence="2 6" id="KW-0812">Transmembrane</keyword>
<feature type="compositionally biased region" description="Basic and acidic residues" evidence="5">
    <location>
        <begin position="612"/>
        <end position="661"/>
    </location>
</feature>
<feature type="compositionally biased region" description="Low complexity" evidence="5">
    <location>
        <begin position="709"/>
        <end position="721"/>
    </location>
</feature>
<dbReference type="Pfam" id="PF13886">
    <property type="entry name" value="TM7S3_TM198"/>
    <property type="match status" value="1"/>
</dbReference>
<feature type="region of interest" description="Disordered" evidence="5">
    <location>
        <begin position="1166"/>
        <end position="1221"/>
    </location>
</feature>
<dbReference type="PANTHER" id="PTHR39469:SF1">
    <property type="entry name" value="DUF4203 DOMAIN-CONTAINING PROTEIN"/>
    <property type="match status" value="1"/>
</dbReference>
<feature type="domain" description="Golgin subfamily A member 7/ERF4" evidence="8">
    <location>
        <begin position="1430"/>
        <end position="1546"/>
    </location>
</feature>
<feature type="chain" id="PRO_5012752189" evidence="7">
    <location>
        <begin position="22"/>
        <end position="1575"/>
    </location>
</feature>
<feature type="compositionally biased region" description="Low complexity" evidence="5">
    <location>
        <begin position="1200"/>
        <end position="1214"/>
    </location>
</feature>
<evidence type="ECO:0000256" key="5">
    <source>
        <dbReference type="SAM" id="MobiDB-lite"/>
    </source>
</evidence>
<dbReference type="Pfam" id="PF10256">
    <property type="entry name" value="Erf4"/>
    <property type="match status" value="1"/>
</dbReference>
<feature type="compositionally biased region" description="Low complexity" evidence="5">
    <location>
        <begin position="999"/>
        <end position="1014"/>
    </location>
</feature>
<comment type="caution">
    <text evidence="10">The sequence shown here is derived from an EMBL/GenBank/DDBJ whole genome shotgun (WGS) entry which is preliminary data.</text>
</comment>
<keyword evidence="7" id="KW-0732">Signal</keyword>
<feature type="region of interest" description="Disordered" evidence="5">
    <location>
        <begin position="535"/>
        <end position="805"/>
    </location>
</feature>
<dbReference type="OrthoDB" id="5377273at2759"/>
<feature type="transmembrane region" description="Helical" evidence="6">
    <location>
        <begin position="115"/>
        <end position="135"/>
    </location>
</feature>
<evidence type="ECO:0000259" key="8">
    <source>
        <dbReference type="Pfam" id="PF10256"/>
    </source>
</evidence>
<comment type="subcellular location">
    <subcellularLocation>
        <location evidence="1">Membrane</location>
        <topology evidence="1">Multi-pass membrane protein</topology>
    </subcellularLocation>
</comment>
<feature type="compositionally biased region" description="Polar residues" evidence="5">
    <location>
        <begin position="989"/>
        <end position="998"/>
    </location>
</feature>
<dbReference type="Proteomes" id="UP000190312">
    <property type="component" value="Unassembled WGS sequence"/>
</dbReference>
<evidence type="ECO:0000256" key="2">
    <source>
        <dbReference type="ARBA" id="ARBA00022692"/>
    </source>
</evidence>
<feature type="transmembrane region" description="Helical" evidence="6">
    <location>
        <begin position="199"/>
        <end position="215"/>
    </location>
</feature>
<feature type="compositionally biased region" description="Polar residues" evidence="5">
    <location>
        <begin position="1037"/>
        <end position="1051"/>
    </location>
</feature>
<feature type="region of interest" description="Disordered" evidence="5">
    <location>
        <begin position="955"/>
        <end position="975"/>
    </location>
</feature>
<feature type="region of interest" description="Disordered" evidence="5">
    <location>
        <begin position="1274"/>
        <end position="1365"/>
    </location>
</feature>
<proteinExistence type="predicted"/>
<feature type="domain" description="TM7S3/TM198-like" evidence="9">
    <location>
        <begin position="120"/>
        <end position="323"/>
    </location>
</feature>
<gene>
    <name evidence="10" type="ORF">OAory_01020230</name>
</gene>
<protein>
    <submittedName>
        <fullName evidence="10">Uncharacterized protein</fullName>
    </submittedName>
</protein>
<evidence type="ECO:0000256" key="7">
    <source>
        <dbReference type="SAM" id="SignalP"/>
    </source>
</evidence>
<evidence type="ECO:0000259" key="9">
    <source>
        <dbReference type="Pfam" id="PF13886"/>
    </source>
</evidence>
<feature type="compositionally biased region" description="Basic and acidic residues" evidence="5">
    <location>
        <begin position="738"/>
        <end position="758"/>
    </location>
</feature>
<feature type="compositionally biased region" description="Acidic residues" evidence="5">
    <location>
        <begin position="783"/>
        <end position="800"/>
    </location>
</feature>
<organism evidence="10 11">
    <name type="scientific">Aspergillus oryzae</name>
    <name type="common">Yellow koji mold</name>
    <dbReference type="NCBI Taxonomy" id="5062"/>
    <lineage>
        <taxon>Eukaryota</taxon>
        <taxon>Fungi</taxon>
        <taxon>Dikarya</taxon>
        <taxon>Ascomycota</taxon>
        <taxon>Pezizomycotina</taxon>
        <taxon>Eurotiomycetes</taxon>
        <taxon>Eurotiomycetidae</taxon>
        <taxon>Eurotiales</taxon>
        <taxon>Aspergillaceae</taxon>
        <taxon>Aspergillus</taxon>
        <taxon>Aspergillus subgen. Circumdati</taxon>
    </lineage>
</organism>
<feature type="compositionally biased region" description="Polar residues" evidence="5">
    <location>
        <begin position="535"/>
        <end position="548"/>
    </location>
</feature>
<dbReference type="EMBL" id="MKZY01000008">
    <property type="protein sequence ID" value="OOO06362.1"/>
    <property type="molecule type" value="Genomic_DNA"/>
</dbReference>
<sequence>MRLLPLLALLAYLVPCLLVLAVRIPHNEGNKYGRIAIIEARATDQGTATTADATTATTASATSHATATANSTSASNTTTSATTATATLATPVPTGNETNPIAPGSLPLQPTITPALGIGGFLLIVAGAVLAIIGIRNLWIQVFLSTTFLAAIGVTVLIVYVMNPPVRVAIQGAYLVAIFFTGVTFGALSLVFKELTEGLGCLLGGFCSSMWLLSLKPGGLLTQTDSKSGFIGAISVAFYALSFSHYTRPYGLMVSTGISGGTAVALGIDCFSRAGWKEFWLYIWALNDDIFPLGTSTYPVTRNIKVELAATVIIAVLGVISQLRLWKVIRQRRQKENEVREKELKENEEAELEIGRRFEEKNMEERLEWEARHGNPDSGIPELADNSKNGCPADHAVEVEKGGTLDTSSVASSTQESYRCSDCLERRANGESAYAASHASEDSGDSQSRQLEDSTVGVDTEDQDSSTARGKVPLKVFDGAAAANIKDDNSSDMTAIVGSEAGTIRSKRLSGRDLLDKLSAKNSARLMSQSQEALVSCDGSSVQDTIDGSSTSASDSHSNVEGNNVEEEDGPASNPEDAPDPSAIQEANGKETSRSEKEVEKSVGAPSVYSRGVDEQKFGEVEREREEKQESAPTKERASERRPSLSSALEKEMPEPKRGEQSTEMPQETGVTAETTGSADQNDGKPQVVGSNVNGSVPDDQVEKPVEVSQSRGSSSKGSSPKTKKPAPVKQRSSKSGSETKTKPRKESPPRLDIETVKRLPQRTSRVVQSYRTNEWAKHLDDAEAPEPEPIEPAEEEHEVPDEVKEAAAPVKVEELLQTPLNAQPPPAVERRVSIVEPPVINETSQMANDSQLQISSRTHKRAASGPAVFPETKIAHAARPETQGQPVQGVPDAVNMYDAVPPTVDPGVQQREEVEVARPQWKGPPPLIAVREGMMRNRLSSISLSADPWPSRFAQGAEVSPRQSTFPIPEEADDMPLSRRRTMLHQQMAVQSTVSQAPTRRSTPSPLNTPSSLAAWRESVRENVHDRRSRAAQKPPMTSQGTGERNPTSSRKLRGRASSVKVENAIAEGMQRGDMTDLHREALRRMQAMANRNVNGNRDPCLAPFCLSPANQHPSSSAHQFGVAFLLSAIFTTTALPVTVSPPPSGLSYILDSSPVSETASFAARDTPLISPPEAEESSLPPRGHRSPRRSWESHQRASSSAYHSRPTSSSRSIPRHKGFWTPSSILRPPSVRLANPVNYVPRITPITVPHPFQGSEENLCLETHRDAYPLLSIPEQRRNRLTPSPNSLVVERSQGETDSGRSSIAVPRAQRRSGTFNEDWPLQEMPESAGNHGSPEAQSIRPPDRAHLSQDPVVDRSNPLDERPRHIQSQASLRSQAQIASIPSHTGQHPGGENDVAEELAWGPAHPCYPHINPHVSVRSQEYHTTRIIRIRRDWMVRGDLAPTFSNLYPEILDPLLPEQEFRRIIATVNDKLVKAFDPFSLRNWIDGALALLTGWIWEDIGATGVKSQLKQIEDWVDNWNREVGAKDGVYIWSLRRTAYMSLDIQIPDPKVGIIPSERGPSLPGTRPSSGVV</sequence>
<evidence type="ECO:0000256" key="3">
    <source>
        <dbReference type="ARBA" id="ARBA00022989"/>
    </source>
</evidence>
<feature type="transmembrane region" description="Helical" evidence="6">
    <location>
        <begin position="142"/>
        <end position="162"/>
    </location>
</feature>
<feature type="transmembrane region" description="Helical" evidence="6">
    <location>
        <begin position="250"/>
        <end position="268"/>
    </location>
</feature>